<dbReference type="Proteomes" id="UP000001116">
    <property type="component" value="Chromosome"/>
</dbReference>
<evidence type="ECO:0000256" key="1">
    <source>
        <dbReference type="SAM" id="SignalP"/>
    </source>
</evidence>
<dbReference type="EMBL" id="CP000750">
    <property type="protein sequence ID" value="ABS05139.1"/>
    <property type="molecule type" value="Genomic_DNA"/>
</dbReference>
<organism evidence="2 3">
    <name type="scientific">Kineococcus radiotolerans (strain ATCC BAA-149 / DSM 14245 / SRS30216)</name>
    <dbReference type="NCBI Taxonomy" id="266940"/>
    <lineage>
        <taxon>Bacteria</taxon>
        <taxon>Bacillati</taxon>
        <taxon>Actinomycetota</taxon>
        <taxon>Actinomycetes</taxon>
        <taxon>Kineosporiales</taxon>
        <taxon>Kineosporiaceae</taxon>
        <taxon>Kineococcus</taxon>
    </lineage>
</organism>
<dbReference type="KEGG" id="kra:Krad_3676"/>
<keyword evidence="1" id="KW-0732">Signal</keyword>
<feature type="signal peptide" evidence="1">
    <location>
        <begin position="1"/>
        <end position="27"/>
    </location>
</feature>
<dbReference type="AlphaFoldDB" id="A6WEA0"/>
<name>A6WEA0_KINRD</name>
<evidence type="ECO:0000313" key="2">
    <source>
        <dbReference type="EMBL" id="ABS05139.1"/>
    </source>
</evidence>
<dbReference type="HOGENOM" id="CLU_771124_0_0_11"/>
<keyword evidence="3" id="KW-1185">Reference proteome</keyword>
<proteinExistence type="predicted"/>
<dbReference type="OrthoDB" id="4830643at2"/>
<feature type="chain" id="PRO_5039349690" evidence="1">
    <location>
        <begin position="28"/>
        <end position="305"/>
    </location>
</feature>
<dbReference type="RefSeq" id="WP_012086591.1">
    <property type="nucleotide sequence ID" value="NC_009664.2"/>
</dbReference>
<evidence type="ECO:0000313" key="3">
    <source>
        <dbReference type="Proteomes" id="UP000001116"/>
    </source>
</evidence>
<protein>
    <submittedName>
        <fullName evidence="2">Uncharacterized protein</fullName>
    </submittedName>
</protein>
<reference evidence="3" key="1">
    <citation type="journal article" date="2008" name="PLoS ONE">
        <title>Survival in nuclear waste, extreme resistance, and potential applications gleaned from the genome sequence of Kineococcus radiotolerans SRS30216.</title>
        <authorList>
            <person name="Bagwell C.E."/>
            <person name="Bhat S."/>
            <person name="Hawkins G.M."/>
            <person name="Smith B.W."/>
            <person name="Biswas T."/>
            <person name="Hoover T.R."/>
            <person name="Saunders E."/>
            <person name="Han C.S."/>
            <person name="Tsodikov O.V."/>
            <person name="Shimkets L.J."/>
        </authorList>
    </citation>
    <scope>NUCLEOTIDE SEQUENCE [LARGE SCALE GENOMIC DNA]</scope>
    <source>
        <strain evidence="3">ATCC BAA-149 / DSM 14245 / SRS30216</strain>
    </source>
</reference>
<gene>
    <name evidence="2" type="ordered locus">Krad_3676</name>
</gene>
<accession>A6WEA0</accession>
<sequence length="305" mass="32224">MPTLPRPLSTALAAATALVALASAAVAAPSADAAPPVPRATRTLALPVADPAMDPILVDPLVWKPSAATKTFTAPADRDVLVNWPDRPLDVAGGFTLIGGRNVISTGGTVNFSKEYHVTGEAAKDNRCLYIAGNAKAQAARTIVLDGFHCAGSNVYEGINFDARAESSTITLKMRNILIDGVKAHLGASVGSHDGGDAFQAWNGPLNLEINRFTANNLDYQGFFLQPYAHGNATAMGKWTLSNVTLNGSRSGHAYLLWLAGTRNAAGYHGVAIDVRNVQLTAAPALGWKAVWKKEQWTDVRVNQS</sequence>